<reference evidence="1 2" key="1">
    <citation type="journal article" date="2014" name="Nature">
        <title>An environmental bacterial taxon with a large and distinct metabolic repertoire.</title>
        <authorList>
            <person name="Wilson M.C."/>
            <person name="Mori T."/>
            <person name="Ruckert C."/>
            <person name="Uria A.R."/>
            <person name="Helf M.J."/>
            <person name="Takada K."/>
            <person name="Gernert C."/>
            <person name="Steffens U.A."/>
            <person name="Heycke N."/>
            <person name="Schmitt S."/>
            <person name="Rinke C."/>
            <person name="Helfrich E.J."/>
            <person name="Brachmann A.O."/>
            <person name="Gurgui C."/>
            <person name="Wakimoto T."/>
            <person name="Kracht M."/>
            <person name="Crusemann M."/>
            <person name="Hentschel U."/>
            <person name="Abe I."/>
            <person name="Matsunaga S."/>
            <person name="Kalinowski J."/>
            <person name="Takeyama H."/>
            <person name="Piel J."/>
        </authorList>
    </citation>
    <scope>NUCLEOTIDE SEQUENCE [LARGE SCALE GENOMIC DNA]</scope>
    <source>
        <strain evidence="2">TSY2</strain>
    </source>
</reference>
<accession>W4L1Z9</accession>
<evidence type="ECO:0000313" key="1">
    <source>
        <dbReference type="EMBL" id="ETW92113.1"/>
    </source>
</evidence>
<evidence type="ECO:0000313" key="2">
    <source>
        <dbReference type="Proteomes" id="UP000019140"/>
    </source>
</evidence>
<dbReference type="Gene3D" id="3.40.630.30">
    <property type="match status" value="1"/>
</dbReference>
<dbReference type="InterPro" id="IPR016181">
    <property type="entry name" value="Acyl_CoA_acyltransferase"/>
</dbReference>
<gene>
    <name evidence="1" type="ORF">ETSY2_54480</name>
</gene>
<dbReference type="EMBL" id="AZHX01003079">
    <property type="protein sequence ID" value="ETW92113.1"/>
    <property type="molecule type" value="Genomic_DNA"/>
</dbReference>
<dbReference type="SUPFAM" id="SSF55729">
    <property type="entry name" value="Acyl-CoA N-acyltransferases (Nat)"/>
    <property type="match status" value="1"/>
</dbReference>
<dbReference type="AlphaFoldDB" id="W4L1Z9"/>
<proteinExistence type="predicted"/>
<name>W4L1Z9_9BACT</name>
<organism evidence="1 2">
    <name type="scientific">Candidatus Entotheonella gemina</name>
    <dbReference type="NCBI Taxonomy" id="1429439"/>
    <lineage>
        <taxon>Bacteria</taxon>
        <taxon>Pseudomonadati</taxon>
        <taxon>Nitrospinota/Tectimicrobiota group</taxon>
        <taxon>Candidatus Tectimicrobiota</taxon>
        <taxon>Candidatus Entotheonellia</taxon>
        <taxon>Candidatus Entotheonellales</taxon>
        <taxon>Candidatus Entotheonellaceae</taxon>
        <taxon>Candidatus Entotheonella</taxon>
    </lineage>
</organism>
<dbReference type="HOGENOM" id="CLU_2823051_0_0_7"/>
<sequence>MRQFTLWFEVWGLDHMIAGAFVDNVASQRVLEKVGMIYTGEMTFSELTVAGYVIRREEYVTGQAVY</sequence>
<evidence type="ECO:0008006" key="3">
    <source>
        <dbReference type="Google" id="ProtNLM"/>
    </source>
</evidence>
<comment type="caution">
    <text evidence="1">The sequence shown here is derived from an EMBL/GenBank/DDBJ whole genome shotgun (WGS) entry which is preliminary data.</text>
</comment>
<protein>
    <recommendedName>
        <fullName evidence="3">N-acetyltransferase domain-containing protein</fullName>
    </recommendedName>
</protein>
<dbReference type="Proteomes" id="UP000019140">
    <property type="component" value="Unassembled WGS sequence"/>
</dbReference>
<keyword evidence="2" id="KW-1185">Reference proteome</keyword>